<dbReference type="SUPFAM" id="SSF47729">
    <property type="entry name" value="IHF-like DNA-binding proteins"/>
    <property type="match status" value="1"/>
</dbReference>
<organism evidence="6 7">
    <name type="scientific">Yeguia hominis</name>
    <dbReference type="NCBI Taxonomy" id="2763662"/>
    <lineage>
        <taxon>Bacteria</taxon>
        <taxon>Bacillati</taxon>
        <taxon>Bacillota</taxon>
        <taxon>Clostridia</taxon>
        <taxon>Eubacteriales</taxon>
        <taxon>Yeguiaceae</taxon>
        <taxon>Yeguia</taxon>
    </lineage>
</organism>
<dbReference type="PRINTS" id="PR01727">
    <property type="entry name" value="DNABINDINGHU"/>
</dbReference>
<accession>A0A926D765</accession>
<proteinExistence type="inferred from homology"/>
<dbReference type="GO" id="GO:0042802">
    <property type="term" value="F:identical protein binding"/>
    <property type="evidence" value="ECO:0007669"/>
    <property type="project" value="UniProtKB-ARBA"/>
</dbReference>
<dbReference type="GO" id="GO:1990103">
    <property type="term" value="C:DnaA-HU complex"/>
    <property type="evidence" value="ECO:0007669"/>
    <property type="project" value="UniProtKB-ARBA"/>
</dbReference>
<evidence type="ECO:0000256" key="1">
    <source>
        <dbReference type="ARBA" id="ARBA00010529"/>
    </source>
</evidence>
<dbReference type="GO" id="GO:0006270">
    <property type="term" value="P:DNA replication initiation"/>
    <property type="evidence" value="ECO:0007669"/>
    <property type="project" value="UniProtKB-ARBA"/>
</dbReference>
<dbReference type="Proteomes" id="UP000651482">
    <property type="component" value="Unassembled WGS sequence"/>
</dbReference>
<evidence type="ECO:0000313" key="7">
    <source>
        <dbReference type="Proteomes" id="UP000651482"/>
    </source>
</evidence>
<dbReference type="GO" id="GO:1990178">
    <property type="term" value="C:HU-DNA complex"/>
    <property type="evidence" value="ECO:0007669"/>
    <property type="project" value="UniProtKB-ARBA"/>
</dbReference>
<name>A0A926D765_9FIRM</name>
<feature type="region of interest" description="Disordered" evidence="5">
    <location>
        <begin position="55"/>
        <end position="76"/>
    </location>
</feature>
<dbReference type="InterPro" id="IPR010992">
    <property type="entry name" value="IHF-like_DNA-bd_dom_sf"/>
</dbReference>
<dbReference type="EMBL" id="JACRSN010000001">
    <property type="protein sequence ID" value="MBC8532602.1"/>
    <property type="molecule type" value="Genomic_DNA"/>
</dbReference>
<evidence type="ECO:0000256" key="4">
    <source>
        <dbReference type="RuleBase" id="RU003939"/>
    </source>
</evidence>
<keyword evidence="7" id="KW-1185">Reference proteome</keyword>
<dbReference type="GO" id="GO:0003677">
    <property type="term" value="F:DNA binding"/>
    <property type="evidence" value="ECO:0007669"/>
    <property type="project" value="UniProtKB-KW"/>
</dbReference>
<dbReference type="PANTHER" id="PTHR33175:SF3">
    <property type="entry name" value="DNA-BINDING PROTEIN HU-BETA"/>
    <property type="match status" value="1"/>
</dbReference>
<sequence length="91" mass="9944">MNKTELIAMVAQKTAVSKKEADSVVNAVFDSIMESLAKDEKVQIVGFGTFEVRHRSERQGRDPRTNEPMTIAASNSPAFKAGKAFKDAVSK</sequence>
<dbReference type="CDD" id="cd13831">
    <property type="entry name" value="HU"/>
    <property type="match status" value="1"/>
</dbReference>
<dbReference type="AlphaFoldDB" id="A0A926D765"/>
<dbReference type="Gene3D" id="4.10.520.10">
    <property type="entry name" value="IHF-like DNA-binding proteins"/>
    <property type="match status" value="1"/>
</dbReference>
<evidence type="ECO:0000256" key="5">
    <source>
        <dbReference type="SAM" id="MobiDB-lite"/>
    </source>
</evidence>
<keyword evidence="2" id="KW-0226">DNA condensation</keyword>
<gene>
    <name evidence="6" type="ORF">IAG03_01015</name>
</gene>
<dbReference type="InterPro" id="IPR000119">
    <property type="entry name" value="Hist_DNA-bd"/>
</dbReference>
<dbReference type="SMART" id="SM00411">
    <property type="entry name" value="BHL"/>
    <property type="match status" value="1"/>
</dbReference>
<dbReference type="RefSeq" id="WP_249317807.1">
    <property type="nucleotide sequence ID" value="NZ_JACRSN010000001.1"/>
</dbReference>
<evidence type="ECO:0000256" key="3">
    <source>
        <dbReference type="ARBA" id="ARBA00023125"/>
    </source>
</evidence>
<protein>
    <submittedName>
        <fullName evidence="6">HU family DNA-binding protein</fullName>
    </submittedName>
</protein>
<evidence type="ECO:0000256" key="2">
    <source>
        <dbReference type="ARBA" id="ARBA00023067"/>
    </source>
</evidence>
<dbReference type="GO" id="GO:0030527">
    <property type="term" value="F:structural constituent of chromatin"/>
    <property type="evidence" value="ECO:0007669"/>
    <property type="project" value="InterPro"/>
</dbReference>
<dbReference type="GO" id="GO:0005829">
    <property type="term" value="C:cytosol"/>
    <property type="evidence" value="ECO:0007669"/>
    <property type="project" value="UniProtKB-ARBA"/>
</dbReference>
<comment type="caution">
    <text evidence="6">The sequence shown here is derived from an EMBL/GenBank/DDBJ whole genome shotgun (WGS) entry which is preliminary data.</text>
</comment>
<dbReference type="GO" id="GO:0030261">
    <property type="term" value="P:chromosome condensation"/>
    <property type="evidence" value="ECO:0007669"/>
    <property type="project" value="UniProtKB-KW"/>
</dbReference>
<reference evidence="6" key="1">
    <citation type="submission" date="2020-08" db="EMBL/GenBank/DDBJ databases">
        <title>Genome public.</title>
        <authorList>
            <person name="Liu C."/>
            <person name="Sun Q."/>
        </authorList>
    </citation>
    <scope>NUCLEOTIDE SEQUENCE</scope>
    <source>
        <strain evidence="6">NSJ-40</strain>
    </source>
</reference>
<dbReference type="FunFam" id="4.10.520.10:FF:000001">
    <property type="entry name" value="DNA-binding protein HU"/>
    <property type="match status" value="1"/>
</dbReference>
<comment type="similarity">
    <text evidence="1 4">Belongs to the bacterial histone-like protein family.</text>
</comment>
<evidence type="ECO:0000313" key="6">
    <source>
        <dbReference type="EMBL" id="MBC8532602.1"/>
    </source>
</evidence>
<dbReference type="GO" id="GO:0010467">
    <property type="term" value="P:gene expression"/>
    <property type="evidence" value="ECO:0007669"/>
    <property type="project" value="UniProtKB-ARBA"/>
</dbReference>
<keyword evidence="3 6" id="KW-0238">DNA-binding</keyword>
<dbReference type="PANTHER" id="PTHR33175">
    <property type="entry name" value="DNA-BINDING PROTEIN HU"/>
    <property type="match status" value="1"/>
</dbReference>
<dbReference type="Pfam" id="PF00216">
    <property type="entry name" value="Bac_DNA_binding"/>
    <property type="match status" value="1"/>
</dbReference>
<feature type="compositionally biased region" description="Basic and acidic residues" evidence="5">
    <location>
        <begin position="55"/>
        <end position="65"/>
    </location>
</feature>